<dbReference type="PATRIC" id="fig|378806.16.peg.3073"/>
<feature type="compositionally biased region" description="Low complexity" evidence="1">
    <location>
        <begin position="338"/>
        <end position="381"/>
    </location>
</feature>
<dbReference type="EMBL" id="AAMD01000128">
    <property type="protein sequence ID" value="EAU64152.1"/>
    <property type="molecule type" value="Genomic_DNA"/>
</dbReference>
<accession>Q08UK1</accession>
<feature type="region of interest" description="Disordered" evidence="1">
    <location>
        <begin position="317"/>
        <end position="381"/>
    </location>
</feature>
<sequence>MAPLDVRLRRFFCSSLEVVSVLVALILVSIGFAITLGMLLFGSNRAALPPPAAKKAELAEDASKARARTSAELERKQKELDEQRAQLQDLKEQLKQAKRKLFDQKESEKGDRDLAKARVEVERQATVQLEVVRGELSQALSEIERLRNEQGGNRPRRAPAPAPTAPAPAAAPAPVATEAAGTASGQISAPAAEGERVVSASVQVTPAAEPAAEKAPRRFRELNDADREKMERLEHTANKERTRSAELERELRRVKGRSDTQQRLYNANKGELDLVKDKFKALEKRLNRTLLERDLLRRAIKDLEKKTGILADRTELTPEEVAASDQKIETETRERAAAEAQRAAAQAQAEADAAKPAEAAAPVAEAPAAEAEADKAPASNG</sequence>
<dbReference type="AlphaFoldDB" id="Q08UK1"/>
<feature type="compositionally biased region" description="Basic and acidic residues" evidence="1">
    <location>
        <begin position="211"/>
        <end position="248"/>
    </location>
</feature>
<evidence type="ECO:0000256" key="2">
    <source>
        <dbReference type="SAM" id="Phobius"/>
    </source>
</evidence>
<proteinExistence type="predicted"/>
<gene>
    <name evidence="3" type="ORF">STIAU_0226</name>
</gene>
<keyword evidence="2" id="KW-1133">Transmembrane helix</keyword>
<feature type="compositionally biased region" description="Basic and acidic residues" evidence="1">
    <location>
        <begin position="326"/>
        <end position="337"/>
    </location>
</feature>
<dbReference type="Proteomes" id="UP000032702">
    <property type="component" value="Unassembled WGS sequence"/>
</dbReference>
<evidence type="ECO:0000256" key="1">
    <source>
        <dbReference type="SAM" id="MobiDB-lite"/>
    </source>
</evidence>
<name>Q08UK1_STIAD</name>
<organism evidence="3 4">
    <name type="scientific">Stigmatella aurantiaca (strain DW4/3-1)</name>
    <dbReference type="NCBI Taxonomy" id="378806"/>
    <lineage>
        <taxon>Bacteria</taxon>
        <taxon>Pseudomonadati</taxon>
        <taxon>Myxococcota</taxon>
        <taxon>Myxococcia</taxon>
        <taxon>Myxococcales</taxon>
        <taxon>Cystobacterineae</taxon>
        <taxon>Archangiaceae</taxon>
        <taxon>Stigmatella</taxon>
    </lineage>
</organism>
<evidence type="ECO:0000313" key="3">
    <source>
        <dbReference type="EMBL" id="EAU64152.1"/>
    </source>
</evidence>
<feature type="region of interest" description="Disordered" evidence="1">
    <location>
        <begin position="58"/>
        <end position="80"/>
    </location>
</feature>
<protein>
    <submittedName>
        <fullName evidence="3">Myosin-4, putative</fullName>
    </submittedName>
</protein>
<comment type="caution">
    <text evidence="3">The sequence shown here is derived from an EMBL/GenBank/DDBJ whole genome shotgun (WGS) entry which is preliminary data.</text>
</comment>
<evidence type="ECO:0000313" key="4">
    <source>
        <dbReference type="Proteomes" id="UP000032702"/>
    </source>
</evidence>
<reference evidence="3 4" key="1">
    <citation type="submission" date="2006-04" db="EMBL/GenBank/DDBJ databases">
        <authorList>
            <person name="Nierman W.C."/>
        </authorList>
    </citation>
    <scope>NUCLEOTIDE SEQUENCE [LARGE SCALE GENOMIC DNA]</scope>
    <source>
        <strain evidence="3 4">DW4/3-1</strain>
    </source>
</reference>
<feature type="transmembrane region" description="Helical" evidence="2">
    <location>
        <begin position="21"/>
        <end position="41"/>
    </location>
</feature>
<feature type="compositionally biased region" description="Low complexity" evidence="1">
    <location>
        <begin position="172"/>
        <end position="183"/>
    </location>
</feature>
<keyword evidence="2" id="KW-0812">Transmembrane</keyword>
<keyword evidence="2" id="KW-0472">Membrane</keyword>
<feature type="region of interest" description="Disordered" evidence="1">
    <location>
        <begin position="146"/>
        <end position="248"/>
    </location>
</feature>
<feature type="compositionally biased region" description="Pro residues" evidence="1">
    <location>
        <begin position="158"/>
        <end position="171"/>
    </location>
</feature>